<dbReference type="EMBL" id="CAJVPM010020474">
    <property type="protein sequence ID" value="CAG8635185.1"/>
    <property type="molecule type" value="Genomic_DNA"/>
</dbReference>
<organism evidence="1 2">
    <name type="scientific">Scutellospora calospora</name>
    <dbReference type="NCBI Taxonomy" id="85575"/>
    <lineage>
        <taxon>Eukaryota</taxon>
        <taxon>Fungi</taxon>
        <taxon>Fungi incertae sedis</taxon>
        <taxon>Mucoromycota</taxon>
        <taxon>Glomeromycotina</taxon>
        <taxon>Glomeromycetes</taxon>
        <taxon>Diversisporales</taxon>
        <taxon>Gigasporaceae</taxon>
        <taxon>Scutellospora</taxon>
    </lineage>
</organism>
<proteinExistence type="predicted"/>
<comment type="caution">
    <text evidence="1">The sequence shown here is derived from an EMBL/GenBank/DDBJ whole genome shotgun (WGS) entry which is preliminary data.</text>
</comment>
<protein>
    <submittedName>
        <fullName evidence="1">2439_t:CDS:1</fullName>
    </submittedName>
</protein>
<evidence type="ECO:0000313" key="1">
    <source>
        <dbReference type="EMBL" id="CAG8635185.1"/>
    </source>
</evidence>
<evidence type="ECO:0000313" key="2">
    <source>
        <dbReference type="Proteomes" id="UP000789860"/>
    </source>
</evidence>
<name>A0ACA9N6I4_9GLOM</name>
<dbReference type="Proteomes" id="UP000789860">
    <property type="component" value="Unassembled WGS sequence"/>
</dbReference>
<keyword evidence="2" id="KW-1185">Reference proteome</keyword>
<sequence>GKLPIAKLVEIWQNTIDIPYSDLTFVLDIEPTKTAERVNKRQQETGAEPNN</sequence>
<feature type="non-terminal residue" evidence="1">
    <location>
        <position position="1"/>
    </location>
</feature>
<gene>
    <name evidence="1" type="ORF">SCALOS_LOCUS8114</name>
</gene>
<reference evidence="1" key="1">
    <citation type="submission" date="2021-06" db="EMBL/GenBank/DDBJ databases">
        <authorList>
            <person name="Kallberg Y."/>
            <person name="Tangrot J."/>
            <person name="Rosling A."/>
        </authorList>
    </citation>
    <scope>NUCLEOTIDE SEQUENCE</scope>
    <source>
        <strain evidence="1">AU212A</strain>
    </source>
</reference>
<accession>A0ACA9N6I4</accession>